<evidence type="ECO:0000256" key="7">
    <source>
        <dbReference type="SAM" id="Phobius"/>
    </source>
</evidence>
<feature type="domain" description="Major facilitator superfamily (MFS) profile" evidence="8">
    <location>
        <begin position="8"/>
        <end position="382"/>
    </location>
</feature>
<protein>
    <recommendedName>
        <fullName evidence="8">Major facilitator superfamily (MFS) profile domain-containing protein</fullName>
    </recommendedName>
</protein>
<feature type="transmembrane region" description="Helical" evidence="7">
    <location>
        <begin position="74"/>
        <end position="90"/>
    </location>
</feature>
<keyword evidence="3" id="KW-0813">Transport</keyword>
<dbReference type="PATRIC" id="fig|999432.5.peg.1260"/>
<feature type="transmembrane region" description="Helical" evidence="7">
    <location>
        <begin position="162"/>
        <end position="179"/>
    </location>
</feature>
<evidence type="ECO:0000313" key="9">
    <source>
        <dbReference type="EMBL" id="EMB33830.1"/>
    </source>
</evidence>
<dbReference type="RefSeq" id="WP_002684229.1">
    <property type="nucleotide sequence ID" value="NZ_CM001795.1"/>
</dbReference>
<dbReference type="AlphaFoldDB" id="A0A0E2E5C5"/>
<dbReference type="InterPro" id="IPR051788">
    <property type="entry name" value="MFS_Transporter"/>
</dbReference>
<dbReference type="GO" id="GO:0022857">
    <property type="term" value="F:transmembrane transporter activity"/>
    <property type="evidence" value="ECO:0007669"/>
    <property type="project" value="InterPro"/>
</dbReference>
<feature type="transmembrane region" description="Helical" evidence="7">
    <location>
        <begin position="45"/>
        <end position="67"/>
    </location>
</feature>
<dbReference type="Proteomes" id="UP000011705">
    <property type="component" value="Chromosome"/>
</dbReference>
<sequence length="398" mass="43225">MKDLRKRTFNVSGLSFLVYSLSSIAISICLVNIKRDLNFSLTEAGLFGMLCAIEQMIILFISPIFAAKFGKIKVLRTALLILTAGLFFFSKSINFFTALLSALCMGLGVANMEALLTPIVNDLYPNDTGAKMNMMHAFWPLGTCSGLIGFGYLLSIGINWRYIYIGLSIFALLICFSYPSSKKIKLPPSDGSKAAFKEIFSLPSFWLFGLSLFFAGGAEGAFAFWSATLIQLYLKASAFYAGIVTASFALGMFIGRSLNSKVLKKVSIQKAIIVSSIASFIVSLLFVFVNSLFGLAVFLFCMGLCLACLWPTIQSFAAAILPVDATALMIFLSCFGVPGYSTASFIMGIVGDKYDLFIAFITVVPVFLILVPILFIMGCKLSGSPKLKSLGKKNEFIG</sequence>
<reference evidence="9" key="1">
    <citation type="submission" date="2012-01" db="EMBL/GenBank/DDBJ databases">
        <title>The Genome Sequence of Treponema denticola H-22.</title>
        <authorList>
            <consortium name="The Broad Institute Genome Sequencing Platform"/>
            <person name="Earl A."/>
            <person name="Ward D."/>
            <person name="Feldgarden M."/>
            <person name="Gevers D."/>
            <person name="Blanton J.M."/>
            <person name="Fenno C.J."/>
            <person name="Baranova O.V."/>
            <person name="Mathney J."/>
            <person name="Dewhirst F.E."/>
            <person name="Izard J."/>
            <person name="Young S.K."/>
            <person name="Zeng Q."/>
            <person name="Gargeya S."/>
            <person name="Fitzgerald M."/>
            <person name="Haas B."/>
            <person name="Abouelleil A."/>
            <person name="Alvarado L."/>
            <person name="Arachchi H.M."/>
            <person name="Berlin A."/>
            <person name="Chapman S.B."/>
            <person name="Gearin G."/>
            <person name="Goldberg J."/>
            <person name="Griggs A."/>
            <person name="Gujja S."/>
            <person name="Hansen M."/>
            <person name="Heiman D."/>
            <person name="Howarth C."/>
            <person name="Larimer J."/>
            <person name="Lui A."/>
            <person name="MacDonald P.J.P."/>
            <person name="McCowen C."/>
            <person name="Montmayeur A."/>
            <person name="Murphy C."/>
            <person name="Neiman D."/>
            <person name="Pearson M."/>
            <person name="Priest M."/>
            <person name="Roberts A."/>
            <person name="Saif S."/>
            <person name="Shea T."/>
            <person name="Sisk P."/>
            <person name="Stolte C."/>
            <person name="Sykes S."/>
            <person name="Wortman J."/>
            <person name="Nusbaum C."/>
            <person name="Birren B."/>
        </authorList>
    </citation>
    <scope>NUCLEOTIDE SEQUENCE [LARGE SCALE GENOMIC DNA]</scope>
    <source>
        <strain evidence="9">H-22</strain>
    </source>
</reference>
<evidence type="ECO:0000256" key="4">
    <source>
        <dbReference type="ARBA" id="ARBA00022692"/>
    </source>
</evidence>
<feature type="transmembrane region" description="Helical" evidence="7">
    <location>
        <begin position="295"/>
        <end position="313"/>
    </location>
</feature>
<comment type="subcellular location">
    <subcellularLocation>
        <location evidence="1">Endomembrane system</location>
        <topology evidence="1">Multi-pass membrane protein</topology>
    </subcellularLocation>
</comment>
<evidence type="ECO:0000256" key="3">
    <source>
        <dbReference type="ARBA" id="ARBA00022448"/>
    </source>
</evidence>
<dbReference type="InterPro" id="IPR020846">
    <property type="entry name" value="MFS_dom"/>
</dbReference>
<feature type="transmembrane region" description="Helical" evidence="7">
    <location>
        <begin position="137"/>
        <end position="156"/>
    </location>
</feature>
<dbReference type="PANTHER" id="PTHR23514:SF3">
    <property type="entry name" value="BYPASS OF STOP CODON PROTEIN 6"/>
    <property type="match status" value="1"/>
</dbReference>
<keyword evidence="6 7" id="KW-0472">Membrane</keyword>
<comment type="similarity">
    <text evidence="2">Belongs to the major facilitator superfamily.</text>
</comment>
<evidence type="ECO:0000256" key="5">
    <source>
        <dbReference type="ARBA" id="ARBA00022989"/>
    </source>
</evidence>
<feature type="transmembrane region" description="Helical" evidence="7">
    <location>
        <begin position="12"/>
        <end position="33"/>
    </location>
</feature>
<dbReference type="PROSITE" id="PS50850">
    <property type="entry name" value="MFS"/>
    <property type="match status" value="1"/>
</dbReference>
<dbReference type="GO" id="GO:0016020">
    <property type="term" value="C:membrane"/>
    <property type="evidence" value="ECO:0007669"/>
    <property type="project" value="TreeGrafter"/>
</dbReference>
<feature type="transmembrane region" description="Helical" evidence="7">
    <location>
        <begin position="237"/>
        <end position="259"/>
    </location>
</feature>
<dbReference type="HOGENOM" id="CLU_709680_0_0_12"/>
<organism evidence="9">
    <name type="scientific">Treponema denticola H-22</name>
    <dbReference type="NCBI Taxonomy" id="999432"/>
    <lineage>
        <taxon>Bacteria</taxon>
        <taxon>Pseudomonadati</taxon>
        <taxon>Spirochaetota</taxon>
        <taxon>Spirochaetia</taxon>
        <taxon>Spirochaetales</taxon>
        <taxon>Treponemataceae</taxon>
        <taxon>Treponema</taxon>
    </lineage>
</organism>
<comment type="caution">
    <text evidence="9">The sequence shown here is derived from an EMBL/GenBank/DDBJ whole genome shotgun (WGS) entry which is preliminary data.</text>
</comment>
<feature type="transmembrane region" description="Helical" evidence="7">
    <location>
        <begin position="271"/>
        <end position="289"/>
    </location>
</feature>
<dbReference type="InterPro" id="IPR036259">
    <property type="entry name" value="MFS_trans_sf"/>
</dbReference>
<keyword evidence="5 7" id="KW-1133">Transmembrane helix</keyword>
<evidence type="ECO:0000256" key="6">
    <source>
        <dbReference type="ARBA" id="ARBA00023136"/>
    </source>
</evidence>
<dbReference type="Gene3D" id="1.20.1250.20">
    <property type="entry name" value="MFS general substrate transporter like domains"/>
    <property type="match status" value="1"/>
</dbReference>
<proteinExistence type="inferred from homology"/>
<dbReference type="SUPFAM" id="SSF103473">
    <property type="entry name" value="MFS general substrate transporter"/>
    <property type="match status" value="1"/>
</dbReference>
<feature type="transmembrane region" description="Helical" evidence="7">
    <location>
        <begin position="325"/>
        <end position="350"/>
    </location>
</feature>
<feature type="transmembrane region" description="Helical" evidence="7">
    <location>
        <begin position="200"/>
        <end position="225"/>
    </location>
</feature>
<gene>
    <name evidence="9" type="ORF">HMPREF9726_01210</name>
</gene>
<dbReference type="InterPro" id="IPR011701">
    <property type="entry name" value="MFS"/>
</dbReference>
<dbReference type="EMBL" id="AGDV01000010">
    <property type="protein sequence ID" value="EMB33830.1"/>
    <property type="molecule type" value="Genomic_DNA"/>
</dbReference>
<accession>A0A0E2E5C5</accession>
<evidence type="ECO:0000256" key="1">
    <source>
        <dbReference type="ARBA" id="ARBA00004127"/>
    </source>
</evidence>
<dbReference type="GO" id="GO:0012505">
    <property type="term" value="C:endomembrane system"/>
    <property type="evidence" value="ECO:0007669"/>
    <property type="project" value="UniProtKB-SubCell"/>
</dbReference>
<dbReference type="Pfam" id="PF07690">
    <property type="entry name" value="MFS_1"/>
    <property type="match status" value="1"/>
</dbReference>
<keyword evidence="4 7" id="KW-0812">Transmembrane</keyword>
<evidence type="ECO:0000256" key="2">
    <source>
        <dbReference type="ARBA" id="ARBA00008335"/>
    </source>
</evidence>
<name>A0A0E2E5C5_TREDN</name>
<evidence type="ECO:0000259" key="8">
    <source>
        <dbReference type="PROSITE" id="PS50850"/>
    </source>
</evidence>
<feature type="transmembrane region" description="Helical" evidence="7">
    <location>
        <begin position="356"/>
        <end position="379"/>
    </location>
</feature>
<dbReference type="PANTHER" id="PTHR23514">
    <property type="entry name" value="BYPASS OF STOP CODON PROTEIN 6"/>
    <property type="match status" value="1"/>
</dbReference>